<feature type="domain" description="Polymerase/histidinol phosphatase N-terminal" evidence="1">
    <location>
        <begin position="24"/>
        <end position="89"/>
    </location>
</feature>
<evidence type="ECO:0000313" key="3">
    <source>
        <dbReference type="Proteomes" id="UP000267368"/>
    </source>
</evidence>
<evidence type="ECO:0000313" key="2">
    <source>
        <dbReference type="EMBL" id="RNL21397.1"/>
    </source>
</evidence>
<dbReference type="RefSeq" id="WP_123197239.1">
    <property type="nucleotide sequence ID" value="NZ_QICB01000001.1"/>
</dbReference>
<dbReference type="Gene3D" id="3.20.20.140">
    <property type="entry name" value="Metal-dependent hydrolases"/>
    <property type="match status" value="1"/>
</dbReference>
<dbReference type="EMBL" id="QICB01000001">
    <property type="protein sequence ID" value="RNL21397.1"/>
    <property type="molecule type" value="Genomic_DNA"/>
</dbReference>
<dbReference type="InterPro" id="IPR016195">
    <property type="entry name" value="Pol/histidinol_Pase-like"/>
</dbReference>
<dbReference type="GO" id="GO:0004534">
    <property type="term" value="F:5'-3' RNA exonuclease activity"/>
    <property type="evidence" value="ECO:0007669"/>
    <property type="project" value="TreeGrafter"/>
</dbReference>
<dbReference type="Pfam" id="PF02811">
    <property type="entry name" value="PHP"/>
    <property type="match status" value="1"/>
</dbReference>
<reference evidence="3" key="1">
    <citation type="submission" date="2018-05" db="EMBL/GenBank/DDBJ databases">
        <title>Genome Sequencing of selected type strains of the family Eggerthellaceae.</title>
        <authorList>
            <person name="Danylec N."/>
            <person name="Stoll D.A."/>
            <person name="Doetsch A."/>
            <person name="Huch M."/>
        </authorList>
    </citation>
    <scope>NUCLEOTIDE SEQUENCE [LARGE SCALE GENOMIC DNA]</scope>
    <source>
        <strain evidence="3">DSM 17537</strain>
    </source>
</reference>
<dbReference type="Gene3D" id="1.10.150.650">
    <property type="match status" value="1"/>
</dbReference>
<dbReference type="GO" id="GO:0035312">
    <property type="term" value="F:5'-3' DNA exonuclease activity"/>
    <property type="evidence" value="ECO:0007669"/>
    <property type="project" value="TreeGrafter"/>
</dbReference>
<evidence type="ECO:0000259" key="1">
    <source>
        <dbReference type="SMART" id="SM00481"/>
    </source>
</evidence>
<sequence length="284" mass="29547">MSAPTLRDVLEERAGLEPGCPFSADLHVHSTVSDGSDSAAAIAADAAARGLTHVALTNHDTTRGFDEAAAAGARAGVQVVGGVEISAYDAARGRKVHVVGLGLREESPAVEALCAQTLVRRDENSRWQLDRLIEAGFAPDLALIEKLAAVSGVLYKQHIMAGLTDAPYGSDAYVSLYRSLFKGDGICARDIVYVDACNAVSAIVADGGFAVLAHPGQLDSWGIVPDLVSAGLSGIEAAHPDHGACDERRARDVAEAHGLFCSAGSDYHGRFGAPPHVGCRRIEG</sequence>
<dbReference type="PANTHER" id="PTHR42924">
    <property type="entry name" value="EXONUCLEASE"/>
    <property type="match status" value="1"/>
</dbReference>
<keyword evidence="3" id="KW-1185">Reference proteome</keyword>
<dbReference type="SUPFAM" id="SSF89550">
    <property type="entry name" value="PHP domain-like"/>
    <property type="match status" value="1"/>
</dbReference>
<dbReference type="InterPro" id="IPR004013">
    <property type="entry name" value="PHP_dom"/>
</dbReference>
<dbReference type="SMART" id="SM00481">
    <property type="entry name" value="POLIIIAc"/>
    <property type="match status" value="1"/>
</dbReference>
<dbReference type="InterPro" id="IPR052018">
    <property type="entry name" value="PHP_domain"/>
</dbReference>
<dbReference type="InterPro" id="IPR003141">
    <property type="entry name" value="Pol/His_phosphatase_N"/>
</dbReference>
<organism evidence="2 3">
    <name type="scientific">Slackia faecicanis</name>
    <dbReference type="NCBI Taxonomy" id="255723"/>
    <lineage>
        <taxon>Bacteria</taxon>
        <taxon>Bacillati</taxon>
        <taxon>Actinomycetota</taxon>
        <taxon>Coriobacteriia</taxon>
        <taxon>Eggerthellales</taxon>
        <taxon>Eggerthellaceae</taxon>
        <taxon>Slackia</taxon>
    </lineage>
</organism>
<accession>A0A3N0AGW7</accession>
<comment type="caution">
    <text evidence="2">The sequence shown here is derived from an EMBL/GenBank/DDBJ whole genome shotgun (WGS) entry which is preliminary data.</text>
</comment>
<proteinExistence type="predicted"/>
<dbReference type="OrthoDB" id="9804333at2"/>
<dbReference type="AlphaFoldDB" id="A0A3N0AGW7"/>
<dbReference type="Proteomes" id="UP000267368">
    <property type="component" value="Unassembled WGS sequence"/>
</dbReference>
<name>A0A3N0AGW7_9ACTN</name>
<gene>
    <name evidence="2" type="ORF">DMP07_00655</name>
</gene>
<protein>
    <submittedName>
        <fullName evidence="2">Phosphatase</fullName>
    </submittedName>
</protein>
<dbReference type="PANTHER" id="PTHR42924:SF3">
    <property type="entry name" value="POLYMERASE_HISTIDINOL PHOSPHATASE N-TERMINAL DOMAIN-CONTAINING PROTEIN"/>
    <property type="match status" value="1"/>
</dbReference>